<dbReference type="AlphaFoldDB" id="A0A452INQ2"/>
<sequence>MAAAWSPILLLLLLWGQSAAARHWALCRPGLLSAHHPVLGFWEQIRAGSGCASQGRSASGREVHVLILRGPVGRMRARQVSLELGPAPPGRAPIFVLSSLAPVVWSLQTAQMALGEQWIFQVSPGSRLSALGGVTVTETQLPQTPRGLLRWAHEEHGGVSSLAAYRGVNTVYVQLGDDGVSPGACKLHRNFLSPTHFASNLRPRPLWGCLTSDPPSDLEVHVILSKGAMPRPPDHLTVELQVPGGCCSPRRELIVVLKSESTTSWLVRIPHMAGRLRVLASHEVSVSGTESELDLAVSSSMSLGLAYASDPMAWAMEQGLPGVTSYTEAKQVNRFLVIVGLDGEAKAPHPSILLPRPSKISPMIWERSWAAPGDGRTVRLAGALSVVCLSERVAVYVNKDMLQAARLSPARVTLRDPSCAAQSNGTHFLLESSLAGCGALRIPALAPTSGVGQYQNAVVLWGSGPGAAPGGLPLPVGQTEDSSESIEFSCSSPALSEPSHSAEPIPDLPVHLGRVLLSLEVYSSEAFTKAQGPCTVLANSRVFVEAALAAFDPLLSFSIRLCFLSPSSSSSLDSPYTLVRGGCPAHPDVSLHPPHKGAAGPALPPGSQELQRLSFLLRPLYNDSIQFLHCRLALCTQEPQGQAGAYGGALPKCGPQARACPSSHVGEPGSGRFQHTFTKPIIVTVGRLARATKPTPGTDPFPVPFPLAGRRGKALKEAPWPEQGETPPAPLPQGLELPTVVGIVFSAFIIGVSLTGGLWLIHSRTAHRGLPVRVLGNTLALATPSPPAGSRDQQSIGLCSAQPGRPLGEGPLHLAQRAPYL</sequence>
<dbReference type="Gene3D" id="2.60.40.4100">
    <property type="entry name" value="Zona pellucida, ZP-C domain"/>
    <property type="match status" value="1"/>
</dbReference>
<evidence type="ECO:0000259" key="12">
    <source>
        <dbReference type="PROSITE" id="PS51034"/>
    </source>
</evidence>
<dbReference type="InterPro" id="IPR042235">
    <property type="entry name" value="ZP-C_dom"/>
</dbReference>
<protein>
    <recommendedName>
        <fullName evidence="12">ZP domain-containing protein</fullName>
    </recommendedName>
</protein>
<dbReference type="GO" id="GO:0007179">
    <property type="term" value="P:transforming growth factor beta receptor signaling pathway"/>
    <property type="evidence" value="ECO:0007669"/>
    <property type="project" value="TreeGrafter"/>
</dbReference>
<dbReference type="GO" id="GO:0005114">
    <property type="term" value="F:type II transforming growth factor beta receptor binding"/>
    <property type="evidence" value="ECO:0007669"/>
    <property type="project" value="TreeGrafter"/>
</dbReference>
<evidence type="ECO:0000256" key="4">
    <source>
        <dbReference type="ARBA" id="ARBA00022692"/>
    </source>
</evidence>
<dbReference type="PANTHER" id="PTHR14002:SF9">
    <property type="entry name" value="TRANSFORMING GROWTH FACTOR-BETA RECEPTOR TYPE 3-LIKE PROTEIN"/>
    <property type="match status" value="1"/>
</dbReference>
<organism evidence="13 14">
    <name type="scientific">Gopherus agassizii</name>
    <name type="common">Agassiz's desert tortoise</name>
    <dbReference type="NCBI Taxonomy" id="38772"/>
    <lineage>
        <taxon>Eukaryota</taxon>
        <taxon>Metazoa</taxon>
        <taxon>Chordata</taxon>
        <taxon>Craniata</taxon>
        <taxon>Vertebrata</taxon>
        <taxon>Euteleostomi</taxon>
        <taxon>Archelosauria</taxon>
        <taxon>Testudinata</taxon>
        <taxon>Testudines</taxon>
        <taxon>Cryptodira</taxon>
        <taxon>Durocryptodira</taxon>
        <taxon>Testudinoidea</taxon>
        <taxon>Testudinidae</taxon>
        <taxon>Gopherus</taxon>
    </lineage>
</organism>
<proteinExistence type="predicted"/>
<dbReference type="GO" id="GO:0016477">
    <property type="term" value="P:cell migration"/>
    <property type="evidence" value="ECO:0007669"/>
    <property type="project" value="TreeGrafter"/>
</dbReference>
<keyword evidence="6 10" id="KW-1133">Transmembrane helix</keyword>
<comment type="subcellular location">
    <subcellularLocation>
        <location evidence="1">Cell membrane</location>
        <topology evidence="1">Single-pass type I membrane protein</topology>
    </subcellularLocation>
</comment>
<dbReference type="Ensembl" id="ENSGAGT00000033527.1">
    <property type="protein sequence ID" value="ENSGAGP00000029527.1"/>
    <property type="gene ID" value="ENSGAGG00000021326.1"/>
</dbReference>
<evidence type="ECO:0000256" key="9">
    <source>
        <dbReference type="ARBA" id="ARBA00023180"/>
    </source>
</evidence>
<feature type="domain" description="ZP" evidence="12">
    <location>
        <begin position="387"/>
        <end position="660"/>
    </location>
</feature>
<evidence type="ECO:0000313" key="13">
    <source>
        <dbReference type="Ensembl" id="ENSGAGP00000029527.1"/>
    </source>
</evidence>
<keyword evidence="7 10" id="KW-0472">Membrane</keyword>
<keyword evidence="8" id="KW-1015">Disulfide bond</keyword>
<dbReference type="GO" id="GO:0005024">
    <property type="term" value="F:transforming growth factor beta receptor activity"/>
    <property type="evidence" value="ECO:0007669"/>
    <property type="project" value="TreeGrafter"/>
</dbReference>
<dbReference type="InterPro" id="IPR058899">
    <property type="entry name" value="TGFBR3/Endoglin-like_N"/>
</dbReference>
<dbReference type="Gene3D" id="2.60.40.3210">
    <property type="entry name" value="Zona pellucida, ZP-N domain"/>
    <property type="match status" value="1"/>
</dbReference>
<reference evidence="14" key="1">
    <citation type="journal article" date="2017" name="PLoS ONE">
        <title>The Agassiz's desert tortoise genome provides a resource for the conservation of a threatened species.</title>
        <authorList>
            <person name="Tollis M."/>
            <person name="DeNardo D.F."/>
            <person name="Cornelius J.A."/>
            <person name="Dolby G.A."/>
            <person name="Edwards T."/>
            <person name="Henen B.T."/>
            <person name="Karl A.E."/>
            <person name="Murphy R.W."/>
            <person name="Kusumi K."/>
        </authorList>
    </citation>
    <scope>NUCLEOTIDE SEQUENCE [LARGE SCALE GENOMIC DNA]</scope>
</reference>
<keyword evidence="3" id="KW-0597">Phosphoprotein</keyword>
<dbReference type="Proteomes" id="UP000291020">
    <property type="component" value="Unassembled WGS sequence"/>
</dbReference>
<dbReference type="Pfam" id="PF00100">
    <property type="entry name" value="Zona_pellucida"/>
    <property type="match status" value="1"/>
</dbReference>
<evidence type="ECO:0000256" key="2">
    <source>
        <dbReference type="ARBA" id="ARBA00022475"/>
    </source>
</evidence>
<dbReference type="Pfam" id="PF23344">
    <property type="entry name" value="ZP-N"/>
    <property type="match status" value="1"/>
</dbReference>
<keyword evidence="4 10" id="KW-0812">Transmembrane</keyword>
<feature type="signal peptide" evidence="11">
    <location>
        <begin position="1"/>
        <end position="20"/>
    </location>
</feature>
<dbReference type="GO" id="GO:0050431">
    <property type="term" value="F:transforming growth factor beta binding"/>
    <property type="evidence" value="ECO:0007669"/>
    <property type="project" value="TreeGrafter"/>
</dbReference>
<keyword evidence="9" id="KW-0325">Glycoprotein</keyword>
<dbReference type="GO" id="GO:0001837">
    <property type="term" value="P:epithelial to mesenchymal transition"/>
    <property type="evidence" value="ECO:0007669"/>
    <property type="project" value="TreeGrafter"/>
</dbReference>
<evidence type="ECO:0000256" key="7">
    <source>
        <dbReference type="ARBA" id="ARBA00023136"/>
    </source>
</evidence>
<dbReference type="GO" id="GO:0017015">
    <property type="term" value="P:regulation of transforming growth factor beta receptor signaling pathway"/>
    <property type="evidence" value="ECO:0007669"/>
    <property type="project" value="TreeGrafter"/>
</dbReference>
<reference evidence="13" key="3">
    <citation type="submission" date="2025-09" db="UniProtKB">
        <authorList>
            <consortium name="Ensembl"/>
        </authorList>
    </citation>
    <scope>IDENTIFICATION</scope>
</reference>
<evidence type="ECO:0000313" key="14">
    <source>
        <dbReference type="Proteomes" id="UP000291020"/>
    </source>
</evidence>
<evidence type="ECO:0000256" key="1">
    <source>
        <dbReference type="ARBA" id="ARBA00004251"/>
    </source>
</evidence>
<dbReference type="Pfam" id="PF26060">
    <property type="entry name" value="TGFBR3_N"/>
    <property type="match status" value="2"/>
</dbReference>
<reference evidence="13" key="2">
    <citation type="submission" date="2025-08" db="UniProtKB">
        <authorList>
            <consortium name="Ensembl"/>
        </authorList>
    </citation>
    <scope>IDENTIFICATION</scope>
</reference>
<evidence type="ECO:0000256" key="5">
    <source>
        <dbReference type="ARBA" id="ARBA00022729"/>
    </source>
</evidence>
<keyword evidence="14" id="KW-1185">Reference proteome</keyword>
<dbReference type="PROSITE" id="PS51034">
    <property type="entry name" value="ZP_2"/>
    <property type="match status" value="1"/>
</dbReference>
<dbReference type="InterPro" id="IPR055355">
    <property type="entry name" value="ZP-C"/>
</dbReference>
<accession>A0A452INQ2</accession>
<dbReference type="InterPro" id="IPR055356">
    <property type="entry name" value="ZP-N"/>
</dbReference>
<dbReference type="STRING" id="38772.ENSGAGP00000029527"/>
<evidence type="ECO:0000256" key="8">
    <source>
        <dbReference type="ARBA" id="ARBA00023157"/>
    </source>
</evidence>
<dbReference type="PANTHER" id="PTHR14002">
    <property type="entry name" value="ENDOGLIN/TGF-BETA RECEPTOR TYPE III"/>
    <property type="match status" value="1"/>
</dbReference>
<keyword evidence="2" id="KW-1003">Cell membrane</keyword>
<evidence type="ECO:0000256" key="10">
    <source>
        <dbReference type="SAM" id="Phobius"/>
    </source>
</evidence>
<keyword evidence="5 11" id="KW-0732">Signal</keyword>
<dbReference type="GO" id="GO:0005539">
    <property type="term" value="F:glycosaminoglycan binding"/>
    <property type="evidence" value="ECO:0007669"/>
    <property type="project" value="TreeGrafter"/>
</dbReference>
<evidence type="ECO:0000256" key="3">
    <source>
        <dbReference type="ARBA" id="ARBA00022553"/>
    </source>
</evidence>
<name>A0A452INQ2_9SAUR</name>
<dbReference type="SMART" id="SM00241">
    <property type="entry name" value="ZP"/>
    <property type="match status" value="1"/>
</dbReference>
<feature type="chain" id="PRO_5019552547" description="ZP domain-containing protein" evidence="11">
    <location>
        <begin position="21"/>
        <end position="821"/>
    </location>
</feature>
<feature type="transmembrane region" description="Helical" evidence="10">
    <location>
        <begin position="740"/>
        <end position="761"/>
    </location>
</feature>
<evidence type="ECO:0000256" key="11">
    <source>
        <dbReference type="SAM" id="SignalP"/>
    </source>
</evidence>
<dbReference type="InterPro" id="IPR001507">
    <property type="entry name" value="ZP_dom"/>
</dbReference>
<evidence type="ECO:0000256" key="6">
    <source>
        <dbReference type="ARBA" id="ARBA00022989"/>
    </source>
</evidence>